<comment type="function">
    <text evidence="10">Mitochondrial glycine transporter that imports glycine into the mitochondrial matrix. Plays an important role in providing glycine for the first enzymatic step in heme biosynthesis, the condensation of glycine with succinyl-CoA to produce 5-aminolevulinate (ALA) in the miochondrial matrix.</text>
</comment>
<keyword evidence="13" id="KW-1185">Reference proteome</keyword>
<dbReference type="GO" id="GO:0005743">
    <property type="term" value="C:mitochondrial inner membrane"/>
    <property type="evidence" value="ECO:0007669"/>
    <property type="project" value="UniProtKB-SubCell"/>
</dbReference>
<keyword evidence="7 10" id="KW-0496">Mitochondrion</keyword>
<dbReference type="InterPro" id="IPR023395">
    <property type="entry name" value="MCP_dom_sf"/>
</dbReference>
<dbReference type="Proteomes" id="UP000697127">
    <property type="component" value="Unassembled WGS sequence"/>
</dbReference>
<evidence type="ECO:0000256" key="6">
    <source>
        <dbReference type="ARBA" id="ARBA00022989"/>
    </source>
</evidence>
<dbReference type="SUPFAM" id="SSF103506">
    <property type="entry name" value="Mitochondrial carrier"/>
    <property type="match status" value="1"/>
</dbReference>
<evidence type="ECO:0000313" key="12">
    <source>
        <dbReference type="EMBL" id="KAG0689465.1"/>
    </source>
</evidence>
<evidence type="ECO:0000256" key="4">
    <source>
        <dbReference type="ARBA" id="ARBA00022737"/>
    </source>
</evidence>
<evidence type="ECO:0000256" key="9">
    <source>
        <dbReference type="ARBA" id="ARBA00034060"/>
    </source>
</evidence>
<dbReference type="HAMAP" id="MF_03064">
    <property type="entry name" value="SLC25A38"/>
    <property type="match status" value="1"/>
</dbReference>
<organism evidence="12 13">
    <name type="scientific">Pichia californica</name>
    <dbReference type="NCBI Taxonomy" id="460514"/>
    <lineage>
        <taxon>Eukaryota</taxon>
        <taxon>Fungi</taxon>
        <taxon>Dikarya</taxon>
        <taxon>Ascomycota</taxon>
        <taxon>Saccharomycotina</taxon>
        <taxon>Pichiomycetes</taxon>
        <taxon>Pichiales</taxon>
        <taxon>Pichiaceae</taxon>
        <taxon>Pichia</taxon>
    </lineage>
</organism>
<comment type="similarity">
    <text evidence="10">Belongs to the mitochondrial carrier (TC 2.A.29) family. SLC25A38 subfamily.</text>
</comment>
<dbReference type="PANTHER" id="PTHR46181">
    <property type="entry name" value="MITOCHONDRIAL GLYCINE TRANSPORTER"/>
    <property type="match status" value="1"/>
</dbReference>
<evidence type="ECO:0000256" key="5">
    <source>
        <dbReference type="ARBA" id="ARBA00022792"/>
    </source>
</evidence>
<accession>A0A9P7BGP3</accession>
<dbReference type="PROSITE" id="PS50920">
    <property type="entry name" value="SOLCAR"/>
    <property type="match status" value="3"/>
</dbReference>
<evidence type="ECO:0000256" key="7">
    <source>
        <dbReference type="ARBA" id="ARBA00023128"/>
    </source>
</evidence>
<dbReference type="AlphaFoldDB" id="A0A9P7BGP3"/>
<keyword evidence="3 10" id="KW-0812">Transmembrane</keyword>
<evidence type="ECO:0000256" key="3">
    <source>
        <dbReference type="ARBA" id="ARBA00022692"/>
    </source>
</evidence>
<protein>
    <recommendedName>
        <fullName evidence="10">Mitochondrial glycine transporter</fullName>
    </recommendedName>
    <alternativeName>
        <fullName evidence="10">Solute carrier family 25 member 38 homolog</fullName>
    </alternativeName>
</protein>
<keyword evidence="5 10" id="KW-0999">Mitochondrion inner membrane</keyword>
<keyword evidence="6 10" id="KW-1133">Transmembrane helix</keyword>
<comment type="subcellular location">
    <subcellularLocation>
        <location evidence="1 10">Mitochondrion inner membrane</location>
        <topology evidence="1 10">Multi-pass membrane protein</topology>
    </subcellularLocation>
</comment>
<sequence length="292" mass="32712">MSNKEQKTTRHLIAGFAGGLTSAICLQPLDLIKTRVQQSKDSTISSVFKNLNSVSQLWRGTLPSALRTSIGSALYLSTLHLARSNLSNFKNTQNPIFNASSKLPKLLIYENIIIGMISRSFVGFLTMPITVIKIRFESNFYQYNSMKEAIKDIFSKYGIKGFFKGFGATCLRDAPYAGLYISSYEQLKSILPKFLNLKTNSNNELNHLSSSIVNSSSAIIASTFSTFLTAPFDTIKTRMQLSPEIYKTFSQTTIKLYNENFLNFFNGLSLRLIRKGGSAAIAWCMYEELVKL</sequence>
<comment type="catalytic activity">
    <reaction evidence="9 10">
        <text>glycine(in) = glycine(out)</text>
        <dbReference type="Rhea" id="RHEA:70715"/>
        <dbReference type="ChEBI" id="CHEBI:57305"/>
    </reaction>
</comment>
<evidence type="ECO:0000256" key="10">
    <source>
        <dbReference type="HAMAP-Rule" id="MF_03064"/>
    </source>
</evidence>
<dbReference type="EMBL" id="PUHW01000078">
    <property type="protein sequence ID" value="KAG0689465.1"/>
    <property type="molecule type" value="Genomic_DNA"/>
</dbReference>
<proteinExistence type="inferred from homology"/>
<dbReference type="Pfam" id="PF00153">
    <property type="entry name" value="Mito_carr"/>
    <property type="match status" value="3"/>
</dbReference>
<feature type="repeat" description="Solcar" evidence="11">
    <location>
        <begin position="9"/>
        <end position="85"/>
    </location>
</feature>
<dbReference type="InterPro" id="IPR030847">
    <property type="entry name" value="Hem25/SLC25A38"/>
</dbReference>
<keyword evidence="4 10" id="KW-0677">Repeat</keyword>
<comment type="caution">
    <text evidence="12">The sequence shown here is derived from an EMBL/GenBank/DDBJ whole genome shotgun (WGS) entry which is preliminary data.</text>
</comment>
<feature type="repeat" description="Solcar" evidence="11">
    <location>
        <begin position="209"/>
        <end position="292"/>
    </location>
</feature>
<dbReference type="PRINTS" id="PR00926">
    <property type="entry name" value="MITOCARRIER"/>
</dbReference>
<gene>
    <name evidence="12" type="ORF">C6P40_004963</name>
</gene>
<evidence type="ECO:0000256" key="8">
    <source>
        <dbReference type="ARBA" id="ARBA00023136"/>
    </source>
</evidence>
<evidence type="ECO:0000313" key="13">
    <source>
        <dbReference type="Proteomes" id="UP000697127"/>
    </source>
</evidence>
<evidence type="ECO:0000256" key="2">
    <source>
        <dbReference type="ARBA" id="ARBA00022448"/>
    </source>
</evidence>
<dbReference type="OrthoDB" id="1924968at2759"/>
<reference evidence="12" key="1">
    <citation type="submission" date="2020-11" db="EMBL/GenBank/DDBJ databases">
        <title>Kefir isolates.</title>
        <authorList>
            <person name="Marcisauskas S."/>
            <person name="Kim Y."/>
            <person name="Blasche S."/>
        </authorList>
    </citation>
    <scope>NUCLEOTIDE SEQUENCE</scope>
    <source>
        <strain evidence="12">Olga-1</strain>
    </source>
</reference>
<dbReference type="FunFam" id="1.50.40.10:FF:000103">
    <property type="entry name" value="Mitochondrial glycine transporter"/>
    <property type="match status" value="1"/>
</dbReference>
<dbReference type="InterPro" id="IPR002067">
    <property type="entry name" value="MCP"/>
</dbReference>
<evidence type="ECO:0000256" key="11">
    <source>
        <dbReference type="PROSITE-ProRule" id="PRU00282"/>
    </source>
</evidence>
<keyword evidence="2 10" id="KW-0813">Transport</keyword>
<keyword evidence="8 10" id="KW-0472">Membrane</keyword>
<dbReference type="InterPro" id="IPR018108">
    <property type="entry name" value="MCP_transmembrane"/>
</dbReference>
<feature type="repeat" description="Solcar" evidence="11">
    <location>
        <begin position="106"/>
        <end position="190"/>
    </location>
</feature>
<dbReference type="Gene3D" id="1.50.40.10">
    <property type="entry name" value="Mitochondrial carrier domain"/>
    <property type="match status" value="1"/>
</dbReference>
<evidence type="ECO:0000256" key="1">
    <source>
        <dbReference type="ARBA" id="ARBA00004448"/>
    </source>
</evidence>
<dbReference type="GO" id="GO:1904983">
    <property type="term" value="P:glycine import into mitochondrion"/>
    <property type="evidence" value="ECO:0007669"/>
    <property type="project" value="UniProtKB-UniRule"/>
</dbReference>
<dbReference type="GO" id="GO:0015187">
    <property type="term" value="F:glycine transmembrane transporter activity"/>
    <property type="evidence" value="ECO:0007669"/>
    <property type="project" value="UniProtKB-UniRule"/>
</dbReference>
<dbReference type="PANTHER" id="PTHR46181:SF3">
    <property type="entry name" value="MITOCHONDRIAL GLYCINE TRANSPORTER"/>
    <property type="match status" value="1"/>
</dbReference>
<name>A0A9P7BGP3_9ASCO</name>